<comment type="domain">
    <text evidence="3">The QLQ domain and WRC domain may be involved in protein-protein interaction and DNA-binding, respectively.</text>
</comment>
<reference evidence="6" key="1">
    <citation type="journal article" date="2017" name="Front. Plant Sci.">
        <title>Climate Clever Clovers: New Paradigm to Reduce the Environmental Footprint of Ruminants by Breeding Low Methanogenic Forages Utilizing Haplotype Variation.</title>
        <authorList>
            <person name="Kaur P."/>
            <person name="Appels R."/>
            <person name="Bayer P.E."/>
            <person name="Keeble-Gagnere G."/>
            <person name="Wang J."/>
            <person name="Hirakawa H."/>
            <person name="Shirasawa K."/>
            <person name="Vercoe P."/>
            <person name="Stefanova K."/>
            <person name="Durmic Z."/>
            <person name="Nichols P."/>
            <person name="Revell C."/>
            <person name="Isobe S.N."/>
            <person name="Edwards D."/>
            <person name="Erskine W."/>
        </authorList>
    </citation>
    <scope>NUCLEOTIDE SEQUENCE [LARGE SCALE GENOMIC DNA]</scope>
    <source>
        <strain evidence="6">cv. Daliak</strain>
    </source>
</reference>
<dbReference type="PANTHER" id="PTHR31602:SF46">
    <property type="entry name" value="GROWTH-REGULATING FACTOR 6"/>
    <property type="match status" value="1"/>
</dbReference>
<dbReference type="PROSITE" id="PS51666">
    <property type="entry name" value="QLQ"/>
    <property type="match status" value="1"/>
</dbReference>
<proteinExistence type="inferred from homology"/>
<evidence type="ECO:0000256" key="1">
    <source>
        <dbReference type="ARBA" id="ARBA00004123"/>
    </source>
</evidence>
<sequence>MNMNMNKNKYPFTPLQWQELEHQALIYKYMASGISIPPDLLFTIRKSYLDNPLSSRLLLSQPQQHLLRV</sequence>
<dbReference type="EMBL" id="DF973365">
    <property type="protein sequence ID" value="GAU27973.1"/>
    <property type="molecule type" value="Genomic_DNA"/>
</dbReference>
<dbReference type="SMART" id="SM00951">
    <property type="entry name" value="QLQ"/>
    <property type="match status" value="1"/>
</dbReference>
<evidence type="ECO:0000259" key="4">
    <source>
        <dbReference type="PROSITE" id="PS51666"/>
    </source>
</evidence>
<comment type="similarity">
    <text evidence="3">Belongs to the GRF family.</text>
</comment>
<dbReference type="GO" id="GO:0005524">
    <property type="term" value="F:ATP binding"/>
    <property type="evidence" value="ECO:0007669"/>
    <property type="project" value="UniProtKB-UniRule"/>
</dbReference>
<keyword evidence="3" id="KW-0804">Transcription</keyword>
<keyword evidence="2 3" id="KW-0539">Nucleus</keyword>
<evidence type="ECO:0000256" key="3">
    <source>
        <dbReference type="RuleBase" id="RU367127"/>
    </source>
</evidence>
<dbReference type="GO" id="GO:0006355">
    <property type="term" value="P:regulation of DNA-templated transcription"/>
    <property type="evidence" value="ECO:0007669"/>
    <property type="project" value="InterPro"/>
</dbReference>
<dbReference type="Pfam" id="PF08880">
    <property type="entry name" value="QLQ"/>
    <property type="match status" value="1"/>
</dbReference>
<keyword evidence="3" id="KW-0010">Activator</keyword>
<gene>
    <name evidence="5" type="ORF">TSUD_373680</name>
</gene>
<protein>
    <recommendedName>
        <fullName evidence="3">Growth-regulating factor</fullName>
    </recommendedName>
</protein>
<keyword evidence="6" id="KW-1185">Reference proteome</keyword>
<comment type="subcellular location">
    <subcellularLocation>
        <location evidence="1 3">Nucleus</location>
    </subcellularLocation>
</comment>
<dbReference type="OrthoDB" id="1741324at2759"/>
<dbReference type="GO" id="GO:0048731">
    <property type="term" value="P:system development"/>
    <property type="evidence" value="ECO:0007669"/>
    <property type="project" value="UniProtKB-ARBA"/>
</dbReference>
<dbReference type="InterPro" id="IPR031137">
    <property type="entry name" value="GRF"/>
</dbReference>
<evidence type="ECO:0000313" key="5">
    <source>
        <dbReference type="EMBL" id="GAU27973.1"/>
    </source>
</evidence>
<dbReference type="PANTHER" id="PTHR31602">
    <property type="entry name" value="GROWTH-REGULATING FACTOR 5"/>
    <property type="match status" value="1"/>
</dbReference>
<dbReference type="GO" id="GO:0006351">
    <property type="term" value="P:DNA-templated transcription"/>
    <property type="evidence" value="ECO:0007669"/>
    <property type="project" value="UniProtKB-UniRule"/>
</dbReference>
<accession>A0A2Z6MDE0</accession>
<keyword evidence="3" id="KW-0805">Transcription regulation</keyword>
<dbReference type="Proteomes" id="UP000242715">
    <property type="component" value="Unassembled WGS sequence"/>
</dbReference>
<dbReference type="GO" id="GO:0005634">
    <property type="term" value="C:nucleus"/>
    <property type="evidence" value="ECO:0007669"/>
    <property type="project" value="UniProtKB-SubCell"/>
</dbReference>
<dbReference type="AlphaFoldDB" id="A0A2Z6MDE0"/>
<organism evidence="5 6">
    <name type="scientific">Trifolium subterraneum</name>
    <name type="common">Subterranean clover</name>
    <dbReference type="NCBI Taxonomy" id="3900"/>
    <lineage>
        <taxon>Eukaryota</taxon>
        <taxon>Viridiplantae</taxon>
        <taxon>Streptophyta</taxon>
        <taxon>Embryophyta</taxon>
        <taxon>Tracheophyta</taxon>
        <taxon>Spermatophyta</taxon>
        <taxon>Magnoliopsida</taxon>
        <taxon>eudicotyledons</taxon>
        <taxon>Gunneridae</taxon>
        <taxon>Pentapetalae</taxon>
        <taxon>rosids</taxon>
        <taxon>fabids</taxon>
        <taxon>Fabales</taxon>
        <taxon>Fabaceae</taxon>
        <taxon>Papilionoideae</taxon>
        <taxon>50 kb inversion clade</taxon>
        <taxon>NPAAA clade</taxon>
        <taxon>Hologalegina</taxon>
        <taxon>IRL clade</taxon>
        <taxon>Trifolieae</taxon>
        <taxon>Trifolium</taxon>
    </lineage>
</organism>
<name>A0A2Z6MDE0_TRISU</name>
<evidence type="ECO:0000256" key="2">
    <source>
        <dbReference type="ARBA" id="ARBA00023242"/>
    </source>
</evidence>
<feature type="domain" description="QLQ" evidence="4">
    <location>
        <begin position="11"/>
        <end position="46"/>
    </location>
</feature>
<comment type="function">
    <text evidence="3">Transcription activator.</text>
</comment>
<dbReference type="InterPro" id="IPR014978">
    <property type="entry name" value="Gln-Leu-Gln_QLQ"/>
</dbReference>
<evidence type="ECO:0000313" key="6">
    <source>
        <dbReference type="Proteomes" id="UP000242715"/>
    </source>
</evidence>